<gene>
    <name evidence="2" type="ORF">SCMC78_06010</name>
</gene>
<evidence type="ECO:0000256" key="1">
    <source>
        <dbReference type="SAM" id="MobiDB-lite"/>
    </source>
</evidence>
<organism evidence="2">
    <name type="scientific">Streptomyces sp. CMC78</name>
    <dbReference type="NCBI Taxonomy" id="3231512"/>
    <lineage>
        <taxon>Bacteria</taxon>
        <taxon>Bacillati</taxon>
        <taxon>Actinomycetota</taxon>
        <taxon>Actinomycetes</taxon>
        <taxon>Kitasatosporales</taxon>
        <taxon>Streptomycetaceae</taxon>
        <taxon>Streptomyces</taxon>
    </lineage>
</organism>
<dbReference type="AlphaFoldDB" id="A0AB33K5D7"/>
<dbReference type="PROSITE" id="PS51257">
    <property type="entry name" value="PROKAR_LIPOPROTEIN"/>
    <property type="match status" value="1"/>
</dbReference>
<proteinExistence type="predicted"/>
<dbReference type="EMBL" id="AP035884">
    <property type="protein sequence ID" value="BFP50794.1"/>
    <property type="molecule type" value="Genomic_DNA"/>
</dbReference>
<dbReference type="KEGG" id="stcm:SCMC78_06010"/>
<evidence type="ECO:0000313" key="2">
    <source>
        <dbReference type="EMBL" id="BFP50794.1"/>
    </source>
</evidence>
<sequence>MAQRDPVNSSTPTGTLSMSCGFRGDGRLEAGARDDWKKVFENEELDRVITRMLKIKEIRR</sequence>
<reference evidence="2" key="1">
    <citation type="submission" date="2024-07" db="EMBL/GenBank/DDBJ databases">
        <title>Complete genome sequences of cellulolytic bacteria, Kitasatospora sp. CMC57 and Streptomyces sp. CMC78, isolated from Japanese agricultural soil.</title>
        <authorList>
            <person name="Hashimoto T."/>
            <person name="Ito M."/>
            <person name="Iwamoto M."/>
            <person name="Fukahori D."/>
            <person name="Shoda T."/>
            <person name="Sakoda M."/>
            <person name="Morohoshi T."/>
            <person name="Mitsuboshi M."/>
            <person name="Nishizawa T."/>
        </authorList>
    </citation>
    <scope>NUCLEOTIDE SEQUENCE</scope>
    <source>
        <strain evidence="2">CMC78</strain>
    </source>
</reference>
<feature type="compositionally biased region" description="Polar residues" evidence="1">
    <location>
        <begin position="1"/>
        <end position="18"/>
    </location>
</feature>
<protein>
    <submittedName>
        <fullName evidence="2">Uncharacterized protein</fullName>
    </submittedName>
</protein>
<name>A0AB33K5D7_9ACTN</name>
<dbReference type="RefSeq" id="WP_397720753.1">
    <property type="nucleotide sequence ID" value="NZ_AP035884.1"/>
</dbReference>
<accession>A0AB33K5D7</accession>
<feature type="region of interest" description="Disordered" evidence="1">
    <location>
        <begin position="1"/>
        <end position="22"/>
    </location>
</feature>